<comment type="caution">
    <text evidence="2">The sequence shown here is derived from an EMBL/GenBank/DDBJ whole genome shotgun (WGS) entry which is preliminary data.</text>
</comment>
<dbReference type="RefSeq" id="WP_111903897.1">
    <property type="nucleotide sequence ID" value="NZ_QLNP01000074.1"/>
</dbReference>
<dbReference type="Proteomes" id="UP000249166">
    <property type="component" value="Unassembled WGS sequence"/>
</dbReference>
<name>A0A328HJV4_ARTGO</name>
<gene>
    <name evidence="2" type="ORF">DBZ45_10780</name>
</gene>
<evidence type="ECO:0000313" key="3">
    <source>
        <dbReference type="Proteomes" id="UP000249166"/>
    </source>
</evidence>
<proteinExistence type="predicted"/>
<feature type="region of interest" description="Disordered" evidence="1">
    <location>
        <begin position="165"/>
        <end position="196"/>
    </location>
</feature>
<protein>
    <submittedName>
        <fullName evidence="2">Uncharacterized protein</fullName>
    </submittedName>
</protein>
<organism evidence="2 3">
    <name type="scientific">Arthrobacter globiformis</name>
    <dbReference type="NCBI Taxonomy" id="1665"/>
    <lineage>
        <taxon>Bacteria</taxon>
        <taxon>Bacillati</taxon>
        <taxon>Actinomycetota</taxon>
        <taxon>Actinomycetes</taxon>
        <taxon>Micrococcales</taxon>
        <taxon>Micrococcaceae</taxon>
        <taxon>Arthrobacter</taxon>
    </lineage>
</organism>
<reference evidence="2 3" key="1">
    <citation type="submission" date="2018-04" db="EMBL/GenBank/DDBJ databases">
        <title>Bacteria isolated from cave deposits of Manipur.</title>
        <authorList>
            <person name="Sahoo D."/>
            <person name="Sarangthem I."/>
            <person name="Nandeibam J."/>
        </authorList>
    </citation>
    <scope>NUCLEOTIDE SEQUENCE [LARGE SCALE GENOMIC DNA]</scope>
    <source>
        <strain evidence="3">mrc11</strain>
    </source>
</reference>
<dbReference type="EMBL" id="QLNP01000074">
    <property type="protein sequence ID" value="RAM37293.1"/>
    <property type="molecule type" value="Genomic_DNA"/>
</dbReference>
<dbReference type="AlphaFoldDB" id="A0A328HJV4"/>
<dbReference type="OrthoDB" id="5176854at2"/>
<sequence>MSKAAPKEIRALLRELPSYREVPIPRTSRRLMFVGRGLIFPIRAGDKMRRNKKQLWLRSFSQTRQQYFAANSTHRREPSDPTLFDFEPSTTPAGEGMHVEDALRHVEQDGGRSELFIPFFSSTPLAVGQIMWAPARLDGRYLRFIEPETLTYRRMPSLAATIENRPQAVDGFADSPRPRTTVKRRRQPNNPTEKNQ</sequence>
<accession>A0A328HJV4</accession>
<evidence type="ECO:0000313" key="2">
    <source>
        <dbReference type="EMBL" id="RAM37293.1"/>
    </source>
</evidence>
<evidence type="ECO:0000256" key="1">
    <source>
        <dbReference type="SAM" id="MobiDB-lite"/>
    </source>
</evidence>